<dbReference type="RefSeq" id="XP_025420150.1">
    <property type="nucleotide sequence ID" value="XM_025564365.1"/>
</dbReference>
<keyword evidence="3" id="KW-1185">Reference proteome</keyword>
<feature type="compositionally biased region" description="Low complexity" evidence="1">
    <location>
        <begin position="114"/>
        <end position="128"/>
    </location>
</feature>
<accession>A0A8B8GBJ1</accession>
<proteinExistence type="predicted"/>
<feature type="region of interest" description="Disordered" evidence="1">
    <location>
        <begin position="44"/>
        <end position="147"/>
    </location>
</feature>
<sequence length="547" mass="59531">MSAKTTFWFAVMVLTVVASAVAGPLATVNTPESENEAAVVNTLAPSKTDTSADASVEPTDLLPPAKPVEQQQNQQTEGSSEVELVPTDPGKFDVMPNVSVQPDEPVASDPPSTAVSGIGSPSAAPAAGTDLPSAAGTGPAYGKKPRPPYYPTGVQTAVGFGPAHPSIPFFLEFFQPFQSLQPPFRHQQQPFGASVDPFYPFASAPAPAQPSPFHQLVEAYTNEFRTPNVIIVKPKRNVKHNTTSIPPIPLLMNIMLNAFRHEPTDMLESLEKMPTMPQMTNVVNKQDGSGKPLTKTTSKTEIIDGHVVQVNETTYSDGDENHKTFYHFKEIQVLPDTVNKKIANEKLVTMTKDDSESQRVETNEIRQDPADATTSFPERGDEKLKEMRKAGPVPLDDHYQTAAASYYSPYAPAYYGPRPVMHPTGQLVYYGRPPVGYGHPMSGPYGHPIPGPYGGHPIPGPYGGHPVHYEQQQRPISLYGDTLVNDLLDASNQAAGVEVVLPPDVELIDVDRKPQRGNQQLYYKSDPRQQRPTPPSRSQQVFRAPSA</sequence>
<feature type="chain" id="PRO_5034821094" evidence="2">
    <location>
        <begin position="23"/>
        <end position="547"/>
    </location>
</feature>
<evidence type="ECO:0000313" key="3">
    <source>
        <dbReference type="Proteomes" id="UP000694846"/>
    </source>
</evidence>
<feature type="region of interest" description="Disordered" evidence="1">
    <location>
        <begin position="510"/>
        <end position="547"/>
    </location>
</feature>
<feature type="region of interest" description="Disordered" evidence="1">
    <location>
        <begin position="352"/>
        <end position="377"/>
    </location>
</feature>
<protein>
    <submittedName>
        <fullName evidence="4">Uncharacterized protein LOC112690362 isoform X1</fullName>
    </submittedName>
</protein>
<name>A0A8B8GBJ1_9HEMI</name>
<evidence type="ECO:0000256" key="1">
    <source>
        <dbReference type="SAM" id="MobiDB-lite"/>
    </source>
</evidence>
<dbReference type="Proteomes" id="UP000694846">
    <property type="component" value="Unplaced"/>
</dbReference>
<evidence type="ECO:0000256" key="2">
    <source>
        <dbReference type="SAM" id="SignalP"/>
    </source>
</evidence>
<gene>
    <name evidence="4" type="primary">LOC112690362</name>
</gene>
<feature type="compositionally biased region" description="Basic and acidic residues" evidence="1">
    <location>
        <begin position="352"/>
        <end position="369"/>
    </location>
</feature>
<dbReference type="AlphaFoldDB" id="A0A8B8GBJ1"/>
<feature type="signal peptide" evidence="2">
    <location>
        <begin position="1"/>
        <end position="22"/>
    </location>
</feature>
<dbReference type="OrthoDB" id="6346805at2759"/>
<feature type="compositionally biased region" description="Polar residues" evidence="1">
    <location>
        <begin position="44"/>
        <end position="53"/>
    </location>
</feature>
<reference evidence="4" key="1">
    <citation type="submission" date="2025-08" db="UniProtKB">
        <authorList>
            <consortium name="RefSeq"/>
        </authorList>
    </citation>
    <scope>IDENTIFICATION</scope>
    <source>
        <tissue evidence="4">Whole body</tissue>
    </source>
</reference>
<evidence type="ECO:0000313" key="4">
    <source>
        <dbReference type="RefSeq" id="XP_025420150.1"/>
    </source>
</evidence>
<organism evidence="3 4">
    <name type="scientific">Sipha flava</name>
    <name type="common">yellow sugarcane aphid</name>
    <dbReference type="NCBI Taxonomy" id="143950"/>
    <lineage>
        <taxon>Eukaryota</taxon>
        <taxon>Metazoa</taxon>
        <taxon>Ecdysozoa</taxon>
        <taxon>Arthropoda</taxon>
        <taxon>Hexapoda</taxon>
        <taxon>Insecta</taxon>
        <taxon>Pterygota</taxon>
        <taxon>Neoptera</taxon>
        <taxon>Paraneoptera</taxon>
        <taxon>Hemiptera</taxon>
        <taxon>Sternorrhyncha</taxon>
        <taxon>Aphidomorpha</taxon>
        <taxon>Aphidoidea</taxon>
        <taxon>Aphididae</taxon>
        <taxon>Sipha</taxon>
    </lineage>
</organism>
<dbReference type="GeneID" id="112690362"/>
<keyword evidence="2" id="KW-0732">Signal</keyword>
<feature type="compositionally biased region" description="Polar residues" evidence="1">
    <location>
        <begin position="69"/>
        <end position="79"/>
    </location>
</feature>